<feature type="region of interest" description="Disordered" evidence="1">
    <location>
        <begin position="232"/>
        <end position="388"/>
    </location>
</feature>
<feature type="compositionally biased region" description="Basic and acidic residues" evidence="1">
    <location>
        <begin position="322"/>
        <end position="350"/>
    </location>
</feature>
<evidence type="ECO:0000313" key="3">
    <source>
        <dbReference type="Proteomes" id="UP000595895"/>
    </source>
</evidence>
<organism evidence="2 3">
    <name type="scientific">Actinomyces weissii</name>
    <dbReference type="NCBI Taxonomy" id="675090"/>
    <lineage>
        <taxon>Bacteria</taxon>
        <taxon>Bacillati</taxon>
        <taxon>Actinomycetota</taxon>
        <taxon>Actinomycetes</taxon>
        <taxon>Actinomycetales</taxon>
        <taxon>Actinomycetaceae</taxon>
        <taxon>Actinomyces</taxon>
    </lineage>
</organism>
<evidence type="ECO:0008006" key="4">
    <source>
        <dbReference type="Google" id="ProtNLM"/>
    </source>
</evidence>
<dbReference type="RefSeq" id="WP_200275521.1">
    <property type="nucleotide sequence ID" value="NZ_CP066802.1"/>
</dbReference>
<dbReference type="EMBL" id="CP066802">
    <property type="protein sequence ID" value="QQM67168.1"/>
    <property type="molecule type" value="Genomic_DNA"/>
</dbReference>
<evidence type="ECO:0000313" key="2">
    <source>
        <dbReference type="EMBL" id="QQM67168.1"/>
    </source>
</evidence>
<reference evidence="2 3" key="1">
    <citation type="submission" date="2020-12" db="EMBL/GenBank/DDBJ databases">
        <authorList>
            <person name="Zhou J."/>
        </authorList>
    </citation>
    <scope>NUCLEOTIDE SEQUENCE [LARGE SCALE GENOMIC DNA]</scope>
    <source>
        <strain evidence="2 3">CCUG 61299</strain>
    </source>
</reference>
<dbReference type="PANTHER" id="PTHR21174:SF0">
    <property type="entry name" value="HD PHOSPHOHYDROLASE FAMILY PROTEIN-RELATED"/>
    <property type="match status" value="1"/>
</dbReference>
<dbReference type="KEGG" id="awe:JG540_09145"/>
<dbReference type="Gene3D" id="1.10.3210.10">
    <property type="entry name" value="Hypothetical protein af1432"/>
    <property type="match status" value="1"/>
</dbReference>
<proteinExistence type="predicted"/>
<keyword evidence="3" id="KW-1185">Reference proteome</keyword>
<protein>
    <recommendedName>
        <fullName evidence="4">Phosphohydrolase</fullName>
    </recommendedName>
</protein>
<name>A0A7T7S1E7_9ACTO</name>
<sequence length="433" mass="47213">MGVIDAPQWLLPAFTRSVYALGATADQQQVQESCEALLRRWSTPDRRFHNVRHVIDMLARVDELADESHNPDMIRVATWYHGCVFSLALRDTYRRNGGEDEVASAAEAARDLPTLGVPAPTVDRICNLILSLKRHNLVDDIDAMVLNDADLGTLAVNPQLYRSYRDLVRAEYEHIPDLDYYQARREIVTKLLSRDKLFASPLGARWELPARENLQSELRQIGTRLAELEATAPTAPAAGSSSTRPAVSAASADEGEHTSPQEPSFSAPPVLPERGRDVVSPVGAVTPRSAASAEPVVSPATAMSPASALSPGRVASPAEAGGQRRAEAQRDDLPRVEEPERDEPRPERPRHSGSNVHTTSMESCAEDLEELLAKPVNPASPRTRQELAEAHRAKVCQLVQAKSEAAKALRETRTAALSASSADLDQDEDAEES</sequence>
<dbReference type="Proteomes" id="UP000595895">
    <property type="component" value="Chromosome"/>
</dbReference>
<accession>A0A7T7S1E7</accession>
<dbReference type="InterPro" id="IPR009218">
    <property type="entry name" value="HD_phosphohydro"/>
</dbReference>
<dbReference type="AlphaFoldDB" id="A0A7T7S1E7"/>
<feature type="compositionally biased region" description="Acidic residues" evidence="1">
    <location>
        <begin position="424"/>
        <end position="433"/>
    </location>
</feature>
<dbReference type="SUPFAM" id="SSF109604">
    <property type="entry name" value="HD-domain/PDEase-like"/>
    <property type="match status" value="1"/>
</dbReference>
<feature type="compositionally biased region" description="Low complexity" evidence="1">
    <location>
        <begin position="287"/>
        <end position="302"/>
    </location>
</feature>
<dbReference type="PANTHER" id="PTHR21174">
    <property type="match status" value="1"/>
</dbReference>
<gene>
    <name evidence="2" type="ORF">JG540_09145</name>
</gene>
<evidence type="ECO:0000256" key="1">
    <source>
        <dbReference type="SAM" id="MobiDB-lite"/>
    </source>
</evidence>
<feature type="region of interest" description="Disordered" evidence="1">
    <location>
        <begin position="414"/>
        <end position="433"/>
    </location>
</feature>
<feature type="compositionally biased region" description="Polar residues" evidence="1">
    <location>
        <begin position="352"/>
        <end position="362"/>
    </location>
</feature>